<evidence type="ECO:0008006" key="3">
    <source>
        <dbReference type="Google" id="ProtNLM"/>
    </source>
</evidence>
<protein>
    <recommendedName>
        <fullName evidence="3">DUF4371 domain-containing protein</fullName>
    </recommendedName>
</protein>
<sequence length="75" mass="8351">MIDERTDITVKKHLSTCIRYVKNWVTITQFLGNVELSDGKAHSIVACLVEYLNKQHLDTSRIVALATDGASVMMG</sequence>
<evidence type="ECO:0000313" key="2">
    <source>
        <dbReference type="Proteomes" id="UP000828390"/>
    </source>
</evidence>
<dbReference type="AlphaFoldDB" id="A0A9D4DEN6"/>
<proteinExistence type="predicted"/>
<reference evidence="1" key="1">
    <citation type="journal article" date="2019" name="bioRxiv">
        <title>The Genome of the Zebra Mussel, Dreissena polymorpha: A Resource for Invasive Species Research.</title>
        <authorList>
            <person name="McCartney M.A."/>
            <person name="Auch B."/>
            <person name="Kono T."/>
            <person name="Mallez S."/>
            <person name="Zhang Y."/>
            <person name="Obille A."/>
            <person name="Becker A."/>
            <person name="Abrahante J.E."/>
            <person name="Garbe J."/>
            <person name="Badalamenti J.P."/>
            <person name="Herman A."/>
            <person name="Mangelson H."/>
            <person name="Liachko I."/>
            <person name="Sullivan S."/>
            <person name="Sone E.D."/>
            <person name="Koren S."/>
            <person name="Silverstein K.A.T."/>
            <person name="Beckman K.B."/>
            <person name="Gohl D.M."/>
        </authorList>
    </citation>
    <scope>NUCLEOTIDE SEQUENCE</scope>
    <source>
        <strain evidence="1">Duluth1</strain>
        <tissue evidence="1">Whole animal</tissue>
    </source>
</reference>
<name>A0A9D4DEN6_DREPO</name>
<dbReference type="Proteomes" id="UP000828390">
    <property type="component" value="Unassembled WGS sequence"/>
</dbReference>
<comment type="caution">
    <text evidence="1">The sequence shown here is derived from an EMBL/GenBank/DDBJ whole genome shotgun (WGS) entry which is preliminary data.</text>
</comment>
<reference evidence="1" key="2">
    <citation type="submission" date="2020-11" db="EMBL/GenBank/DDBJ databases">
        <authorList>
            <person name="McCartney M.A."/>
            <person name="Auch B."/>
            <person name="Kono T."/>
            <person name="Mallez S."/>
            <person name="Becker A."/>
            <person name="Gohl D.M."/>
            <person name="Silverstein K.A.T."/>
            <person name="Koren S."/>
            <person name="Bechman K.B."/>
            <person name="Herman A."/>
            <person name="Abrahante J.E."/>
            <person name="Garbe J."/>
        </authorList>
    </citation>
    <scope>NUCLEOTIDE SEQUENCE</scope>
    <source>
        <strain evidence="1">Duluth1</strain>
        <tissue evidence="1">Whole animal</tissue>
    </source>
</reference>
<gene>
    <name evidence="1" type="ORF">DPMN_181517</name>
</gene>
<dbReference type="EMBL" id="JAIWYP010000010">
    <property type="protein sequence ID" value="KAH3747095.1"/>
    <property type="molecule type" value="Genomic_DNA"/>
</dbReference>
<keyword evidence="2" id="KW-1185">Reference proteome</keyword>
<dbReference type="PANTHER" id="PTHR46880:SF5">
    <property type="entry name" value="DUF4371 DOMAIN-CONTAINING PROTEIN"/>
    <property type="match status" value="1"/>
</dbReference>
<accession>A0A9D4DEN6</accession>
<organism evidence="1 2">
    <name type="scientific">Dreissena polymorpha</name>
    <name type="common">Zebra mussel</name>
    <name type="synonym">Mytilus polymorpha</name>
    <dbReference type="NCBI Taxonomy" id="45954"/>
    <lineage>
        <taxon>Eukaryota</taxon>
        <taxon>Metazoa</taxon>
        <taxon>Spiralia</taxon>
        <taxon>Lophotrochozoa</taxon>
        <taxon>Mollusca</taxon>
        <taxon>Bivalvia</taxon>
        <taxon>Autobranchia</taxon>
        <taxon>Heteroconchia</taxon>
        <taxon>Euheterodonta</taxon>
        <taxon>Imparidentia</taxon>
        <taxon>Neoheterodontei</taxon>
        <taxon>Myida</taxon>
        <taxon>Dreissenoidea</taxon>
        <taxon>Dreissenidae</taxon>
        <taxon>Dreissena</taxon>
    </lineage>
</organism>
<evidence type="ECO:0000313" key="1">
    <source>
        <dbReference type="EMBL" id="KAH3747095.1"/>
    </source>
</evidence>
<dbReference type="PANTHER" id="PTHR46880">
    <property type="entry name" value="RAS-ASSOCIATING DOMAIN-CONTAINING PROTEIN"/>
    <property type="match status" value="1"/>
</dbReference>